<feature type="domain" description="SpoVT-AbrB" evidence="1">
    <location>
        <begin position="5"/>
        <end position="51"/>
    </location>
</feature>
<proteinExistence type="predicted"/>
<dbReference type="Pfam" id="PF04014">
    <property type="entry name" value="MazE_antitoxin"/>
    <property type="match status" value="1"/>
</dbReference>
<dbReference type="InterPro" id="IPR037914">
    <property type="entry name" value="SpoVT-AbrB_sf"/>
</dbReference>
<dbReference type="GO" id="GO:0003677">
    <property type="term" value="F:DNA binding"/>
    <property type="evidence" value="ECO:0007669"/>
    <property type="project" value="InterPro"/>
</dbReference>
<dbReference type="Gene3D" id="2.10.260.10">
    <property type="match status" value="1"/>
</dbReference>
<gene>
    <name evidence="2" type="ORF">LCGC14_1350890</name>
</gene>
<dbReference type="NCBIfam" id="TIGR01439">
    <property type="entry name" value="lp_hng_hel_AbrB"/>
    <property type="match status" value="1"/>
</dbReference>
<dbReference type="SUPFAM" id="SSF89447">
    <property type="entry name" value="AbrB/MazE/MraZ-like"/>
    <property type="match status" value="1"/>
</dbReference>
<protein>
    <recommendedName>
        <fullName evidence="1">SpoVT-AbrB domain-containing protein</fullName>
    </recommendedName>
</protein>
<dbReference type="SMART" id="SM00966">
    <property type="entry name" value="SpoVT_AbrB"/>
    <property type="match status" value="1"/>
</dbReference>
<dbReference type="InterPro" id="IPR007159">
    <property type="entry name" value="SpoVT-AbrB_dom"/>
</dbReference>
<organism evidence="2">
    <name type="scientific">marine sediment metagenome</name>
    <dbReference type="NCBI Taxonomy" id="412755"/>
    <lineage>
        <taxon>unclassified sequences</taxon>
        <taxon>metagenomes</taxon>
        <taxon>ecological metagenomes</taxon>
    </lineage>
</organism>
<reference evidence="2" key="1">
    <citation type="journal article" date="2015" name="Nature">
        <title>Complex archaea that bridge the gap between prokaryotes and eukaryotes.</title>
        <authorList>
            <person name="Spang A."/>
            <person name="Saw J.H."/>
            <person name="Jorgensen S.L."/>
            <person name="Zaremba-Niedzwiedzka K."/>
            <person name="Martijn J."/>
            <person name="Lind A.E."/>
            <person name="van Eijk R."/>
            <person name="Schleper C."/>
            <person name="Guy L."/>
            <person name="Ettema T.J."/>
        </authorList>
    </citation>
    <scope>NUCLEOTIDE SEQUENCE</scope>
</reference>
<sequence>MGDKMGKIEIDDRGRITLPAEIREKLLLKSGDKLTIKVNSDNIITIQKKPSKELIFEKLVGCIKTPSEIKPTPELIKGIWKINP</sequence>
<evidence type="ECO:0000259" key="1">
    <source>
        <dbReference type="PROSITE" id="PS51740"/>
    </source>
</evidence>
<name>A0A0F9MRT7_9ZZZZ</name>
<dbReference type="EMBL" id="LAZR01008348">
    <property type="protein sequence ID" value="KKM79340.1"/>
    <property type="molecule type" value="Genomic_DNA"/>
</dbReference>
<comment type="caution">
    <text evidence="2">The sequence shown here is derived from an EMBL/GenBank/DDBJ whole genome shotgun (WGS) entry which is preliminary data.</text>
</comment>
<dbReference type="PROSITE" id="PS51740">
    <property type="entry name" value="SPOVT_ABRB"/>
    <property type="match status" value="1"/>
</dbReference>
<accession>A0A0F9MRT7</accession>
<dbReference type="AlphaFoldDB" id="A0A0F9MRT7"/>
<evidence type="ECO:0000313" key="2">
    <source>
        <dbReference type="EMBL" id="KKM79340.1"/>
    </source>
</evidence>